<protein>
    <submittedName>
        <fullName evidence="2">Uncharacterized protein</fullName>
    </submittedName>
</protein>
<dbReference type="AlphaFoldDB" id="K1XVP4"/>
<accession>K1XVP4</accession>
<keyword evidence="1" id="KW-0472">Membrane</keyword>
<keyword evidence="1" id="KW-1133">Transmembrane helix</keyword>
<dbReference type="EMBL" id="AMFJ01034446">
    <property type="protein sequence ID" value="EKD29312.1"/>
    <property type="molecule type" value="Genomic_DNA"/>
</dbReference>
<name>K1XVP4_9BACT</name>
<sequence length="288" mass="31643">MKPFKNTSLYSRLALITSVTLVVGYFVVYAAWSSLSLSDVDAGDAITATLMQNIVNKINDVWTRTDGIYSSAGNIGIGIASPGYKLEISENRADWATRIVNSNTNALWLVVNNTTASDTNFILGAVSNGSYKFLVRNDGNVWIGTASPTYKLSLTQGVGVITNSTTVNDYYVPVTTGGAKLWVPDNVVTPLFKSWYDTVFTLHIVAKEPWTNSLFSKTYAVSILYGSPLITQIQSNSYSTTISSISIAYDNPTRTIRATIDTTWGQATNVYWSINGIWALTEWKFEIQ</sequence>
<proteinExistence type="predicted"/>
<comment type="caution">
    <text evidence="2">The sequence shown here is derived from an EMBL/GenBank/DDBJ whole genome shotgun (WGS) entry which is preliminary data.</text>
</comment>
<gene>
    <name evidence="2" type="ORF">ACD_78C00446G0002</name>
</gene>
<keyword evidence="1" id="KW-0812">Transmembrane</keyword>
<evidence type="ECO:0000313" key="2">
    <source>
        <dbReference type="EMBL" id="EKD29312.1"/>
    </source>
</evidence>
<evidence type="ECO:0000256" key="1">
    <source>
        <dbReference type="SAM" id="Phobius"/>
    </source>
</evidence>
<organism evidence="2">
    <name type="scientific">uncultured bacterium</name>
    <name type="common">gcode 4</name>
    <dbReference type="NCBI Taxonomy" id="1234023"/>
    <lineage>
        <taxon>Bacteria</taxon>
        <taxon>environmental samples</taxon>
    </lineage>
</organism>
<feature type="transmembrane region" description="Helical" evidence="1">
    <location>
        <begin position="12"/>
        <end position="32"/>
    </location>
</feature>
<reference evidence="2" key="1">
    <citation type="journal article" date="2012" name="Science">
        <title>Fermentation, hydrogen, and sulfur metabolism in multiple uncultivated bacterial phyla.</title>
        <authorList>
            <person name="Wrighton K.C."/>
            <person name="Thomas B.C."/>
            <person name="Sharon I."/>
            <person name="Miller C.S."/>
            <person name="Castelle C.J."/>
            <person name="VerBerkmoes N.C."/>
            <person name="Wilkins M.J."/>
            <person name="Hettich R.L."/>
            <person name="Lipton M.S."/>
            <person name="Williams K.H."/>
            <person name="Long P.E."/>
            <person name="Banfield J.F."/>
        </authorList>
    </citation>
    <scope>NUCLEOTIDE SEQUENCE [LARGE SCALE GENOMIC DNA]</scope>
</reference>